<keyword evidence="2" id="KW-1185">Reference proteome</keyword>
<dbReference type="Gene3D" id="1.10.510.10">
    <property type="entry name" value="Transferase(Phosphotransferase) domain 1"/>
    <property type="match status" value="1"/>
</dbReference>
<accession>A0A917W8S0</accession>
<proteinExistence type="predicted"/>
<dbReference type="SUPFAM" id="SSF56112">
    <property type="entry name" value="Protein kinase-like (PK-like)"/>
    <property type="match status" value="1"/>
</dbReference>
<dbReference type="Proteomes" id="UP000613840">
    <property type="component" value="Unassembled WGS sequence"/>
</dbReference>
<dbReference type="GO" id="GO:0019748">
    <property type="term" value="P:secondary metabolic process"/>
    <property type="evidence" value="ECO:0007669"/>
    <property type="project" value="InterPro"/>
</dbReference>
<evidence type="ECO:0000313" key="1">
    <source>
        <dbReference type="EMBL" id="GGL84007.1"/>
    </source>
</evidence>
<protein>
    <submittedName>
        <fullName evidence="1">Streptomycin 3''-phosphotransferase</fullName>
    </submittedName>
</protein>
<dbReference type="AlphaFoldDB" id="A0A917W8S0"/>
<comment type="caution">
    <text evidence="1">The sequence shown here is derived from an EMBL/GenBank/DDBJ whole genome shotgun (WGS) entry which is preliminary data.</text>
</comment>
<dbReference type="GO" id="GO:0016773">
    <property type="term" value="F:phosphotransferase activity, alcohol group as acceptor"/>
    <property type="evidence" value="ECO:0007669"/>
    <property type="project" value="InterPro"/>
</dbReference>
<gene>
    <name evidence="1" type="primary">str</name>
    <name evidence="1" type="ORF">GCM10011575_47800</name>
</gene>
<reference evidence="1" key="2">
    <citation type="submission" date="2020-09" db="EMBL/GenBank/DDBJ databases">
        <authorList>
            <person name="Sun Q."/>
            <person name="Zhou Y."/>
        </authorList>
    </citation>
    <scope>NUCLEOTIDE SEQUENCE</scope>
    <source>
        <strain evidence="1">CGMCC 4.7306</strain>
    </source>
</reference>
<dbReference type="InterPro" id="IPR011009">
    <property type="entry name" value="Kinase-like_dom_sf"/>
</dbReference>
<name>A0A917W8S0_9ACTN</name>
<dbReference type="EMBL" id="BMMZ01000023">
    <property type="protein sequence ID" value="GGL84007.1"/>
    <property type="molecule type" value="Genomic_DNA"/>
</dbReference>
<dbReference type="Pfam" id="PF04655">
    <property type="entry name" value="APH_6_hur"/>
    <property type="match status" value="1"/>
</dbReference>
<reference evidence="1" key="1">
    <citation type="journal article" date="2014" name="Int. J. Syst. Evol. Microbiol.">
        <title>Complete genome sequence of Corynebacterium casei LMG S-19264T (=DSM 44701T), isolated from a smear-ripened cheese.</title>
        <authorList>
            <consortium name="US DOE Joint Genome Institute (JGI-PGF)"/>
            <person name="Walter F."/>
            <person name="Albersmeier A."/>
            <person name="Kalinowski J."/>
            <person name="Ruckert C."/>
        </authorList>
    </citation>
    <scope>NUCLEOTIDE SEQUENCE</scope>
    <source>
        <strain evidence="1">CGMCC 4.7306</strain>
    </source>
</reference>
<sequence length="284" mass="31331">MIDAMDNKRSQIDRYLADWNLQLEGEPWTTPSSELSRVQSFDHGACILKIPFDDEERAGSRVLMWWEGDGAAPVYAIAPDGAILMQRADPGTPLLEAAKAAEPPDYAADVDATRQLIAVAQRLHAHGGARPDGLRSLRSWFRGLFAWAEMAGGFYARAAQVAEQLLADQHGDVVLHGDLHHENVLWFGPERGWLAIDPKGIYGDPAFDFATLLTNPDCDVILRPGRLERQAEVISDSTGISGDRLLRWTVAWAGLSVAWHQQPEPVGRARGVLEVGQRADNLLR</sequence>
<dbReference type="InterPro" id="IPR006748">
    <property type="entry name" value="NH2Glyco/OHUrea_AB-resist_kin"/>
</dbReference>
<organism evidence="1 2">
    <name type="scientific">Microlunatus endophyticus</name>
    <dbReference type="NCBI Taxonomy" id="1716077"/>
    <lineage>
        <taxon>Bacteria</taxon>
        <taxon>Bacillati</taxon>
        <taxon>Actinomycetota</taxon>
        <taxon>Actinomycetes</taxon>
        <taxon>Propionibacteriales</taxon>
        <taxon>Propionibacteriaceae</taxon>
        <taxon>Microlunatus</taxon>
    </lineage>
</organism>
<evidence type="ECO:0000313" key="2">
    <source>
        <dbReference type="Proteomes" id="UP000613840"/>
    </source>
</evidence>